<dbReference type="InterPro" id="IPR036412">
    <property type="entry name" value="HAD-like_sf"/>
</dbReference>
<dbReference type="EMBL" id="CP060696">
    <property type="protein sequence ID" value="QNO17991.1"/>
    <property type="molecule type" value="Genomic_DNA"/>
</dbReference>
<evidence type="ECO:0000313" key="1">
    <source>
        <dbReference type="EMBL" id="QNO17991.1"/>
    </source>
</evidence>
<dbReference type="SFLD" id="SFLDG01129">
    <property type="entry name" value="C1.5:_HAD__Beta-PGM__Phosphata"/>
    <property type="match status" value="1"/>
</dbReference>
<dbReference type="PRINTS" id="PR00413">
    <property type="entry name" value="HADHALOGNASE"/>
</dbReference>
<evidence type="ECO:0000313" key="2">
    <source>
        <dbReference type="Proteomes" id="UP000516046"/>
    </source>
</evidence>
<dbReference type="Proteomes" id="UP000516046">
    <property type="component" value="Chromosome"/>
</dbReference>
<name>A0A7G9WH29_9FIRM</name>
<reference evidence="1 2" key="1">
    <citation type="submission" date="2020-08" db="EMBL/GenBank/DDBJ databases">
        <authorList>
            <person name="Ren C."/>
            <person name="Gu Y."/>
            <person name="Xu Y."/>
        </authorList>
    </citation>
    <scope>NUCLEOTIDE SEQUENCE [LARGE SCALE GENOMIC DNA]</scope>
    <source>
        <strain evidence="1 2">LBM18003</strain>
    </source>
</reference>
<proteinExistence type="predicted"/>
<protein>
    <submittedName>
        <fullName evidence="1">HAD hydrolase-like protein</fullName>
    </submittedName>
</protein>
<dbReference type="SUPFAM" id="SSF56784">
    <property type="entry name" value="HAD-like"/>
    <property type="match status" value="1"/>
</dbReference>
<dbReference type="PANTHER" id="PTHR43611:SF3">
    <property type="entry name" value="FLAVIN MONONUCLEOTIDE HYDROLASE 1, CHLOROPLATIC"/>
    <property type="match status" value="1"/>
</dbReference>
<dbReference type="SFLD" id="SFLDS00003">
    <property type="entry name" value="Haloacid_Dehalogenase"/>
    <property type="match status" value="1"/>
</dbReference>
<gene>
    <name evidence="1" type="ORF">H6X83_13935</name>
</gene>
<dbReference type="AlphaFoldDB" id="A0A7G9WH29"/>
<accession>A0A7G9WH29</accession>
<sequence>MIKAVFFDLDGVLTTDADDLTSTSRWVCGQTGIDKAVFETEYDKLSDGLYLGTCSHLDIWETLCQRLGRRLNFSLLEEAFLHTPIDTKTEALAAQLKQNGYQTGIITVNANDRTELLATQHSWKRLFDSITVSASVGSGKTFSTIFEKAVESLHVSPEECFFIDNREKNLVVPNRMGMHTFYFDSTLRDHAALRQALAALSVKLT</sequence>
<organism evidence="1 2">
    <name type="scientific">Caproicibacterium amylolyticum</name>
    <dbReference type="NCBI Taxonomy" id="2766537"/>
    <lineage>
        <taxon>Bacteria</taxon>
        <taxon>Bacillati</taxon>
        <taxon>Bacillota</taxon>
        <taxon>Clostridia</taxon>
        <taxon>Eubacteriales</taxon>
        <taxon>Oscillospiraceae</taxon>
        <taxon>Caproicibacterium</taxon>
    </lineage>
</organism>
<dbReference type="RefSeq" id="WP_212507056.1">
    <property type="nucleotide sequence ID" value="NZ_CP060696.1"/>
</dbReference>
<dbReference type="Pfam" id="PF00702">
    <property type="entry name" value="Hydrolase"/>
    <property type="match status" value="1"/>
</dbReference>
<dbReference type="PANTHER" id="PTHR43611">
    <property type="entry name" value="ALPHA-D-GLUCOSE 1-PHOSPHATE PHOSPHATASE"/>
    <property type="match status" value="1"/>
</dbReference>
<dbReference type="InterPro" id="IPR023214">
    <property type="entry name" value="HAD_sf"/>
</dbReference>
<dbReference type="Gene3D" id="3.40.50.1000">
    <property type="entry name" value="HAD superfamily/HAD-like"/>
    <property type="match status" value="1"/>
</dbReference>
<keyword evidence="1" id="KW-0378">Hydrolase</keyword>
<dbReference type="GO" id="GO:0016787">
    <property type="term" value="F:hydrolase activity"/>
    <property type="evidence" value="ECO:0007669"/>
    <property type="project" value="UniProtKB-KW"/>
</dbReference>
<keyword evidence="2" id="KW-1185">Reference proteome</keyword>
<dbReference type="InterPro" id="IPR006439">
    <property type="entry name" value="HAD-SF_hydro_IA"/>
</dbReference>
<dbReference type="KEGG" id="caml:H6X83_13935"/>